<gene>
    <name evidence="11" type="primary">chiC_2</name>
    <name evidence="11" type="ORF">OERS_27150</name>
</gene>
<dbReference type="RefSeq" id="WP_068626156.1">
    <property type="nucleotide sequence ID" value="NZ_MAQA01000033.1"/>
</dbReference>
<feature type="compositionally biased region" description="Gly residues" evidence="8">
    <location>
        <begin position="476"/>
        <end position="485"/>
    </location>
</feature>
<evidence type="ECO:0000256" key="9">
    <source>
        <dbReference type="SAM" id="SignalP"/>
    </source>
</evidence>
<dbReference type="SUPFAM" id="SSF51445">
    <property type="entry name" value="(Trans)glycosidases"/>
    <property type="match status" value="1"/>
</dbReference>
<accession>A0ABX2Y1Y7</accession>
<dbReference type="InterPro" id="IPR003610">
    <property type="entry name" value="CBM5/12"/>
</dbReference>
<dbReference type="CDD" id="cd12215">
    <property type="entry name" value="ChiC_BD"/>
    <property type="match status" value="2"/>
</dbReference>
<dbReference type="Pfam" id="PF02839">
    <property type="entry name" value="CBM_5_12"/>
    <property type="match status" value="2"/>
</dbReference>
<feature type="signal peptide" evidence="9">
    <location>
        <begin position="1"/>
        <end position="36"/>
    </location>
</feature>
<dbReference type="Pfam" id="PF00704">
    <property type="entry name" value="Glyco_hydro_18"/>
    <property type="match status" value="1"/>
</dbReference>
<dbReference type="Gene3D" id="3.20.20.80">
    <property type="entry name" value="Glycosidases"/>
    <property type="match status" value="1"/>
</dbReference>
<evidence type="ECO:0000256" key="2">
    <source>
        <dbReference type="ARBA" id="ARBA00012729"/>
    </source>
</evidence>
<dbReference type="EC" id="3.2.1.14" evidence="2"/>
<dbReference type="SMART" id="SM00636">
    <property type="entry name" value="Glyco_18"/>
    <property type="match status" value="1"/>
</dbReference>
<evidence type="ECO:0000259" key="10">
    <source>
        <dbReference type="PROSITE" id="PS51910"/>
    </source>
</evidence>
<dbReference type="PROSITE" id="PS01095">
    <property type="entry name" value="GH18_1"/>
    <property type="match status" value="1"/>
</dbReference>
<keyword evidence="12" id="KW-1185">Reference proteome</keyword>
<dbReference type="SMART" id="SM00495">
    <property type="entry name" value="ChtBD3"/>
    <property type="match status" value="2"/>
</dbReference>
<dbReference type="InterPro" id="IPR036573">
    <property type="entry name" value="CBM_sf_5/12"/>
</dbReference>
<dbReference type="EMBL" id="MAQA01000033">
    <property type="protein sequence ID" value="OCI30552.1"/>
    <property type="molecule type" value="Genomic_DNA"/>
</dbReference>
<sequence>MRLRSPRGRARKVAAGLTATAMLAASLVAGTVAATAAPLPAATTTATSGDSAINGYRNVAYFTQWGVYGRDFKMKELQDSGAAADLTHLNYAFGNIHHQTLTCFEANKAQGTGPNGSDGAGDAWADYGMGYTAANSVAGVADAWDQPLAGSFNQIKQLKAKNPQLKAMLSIGGWTWSKNFSKAAATDASRKKLVSSCIDLYLKGNLPVVDGRGGPGAAAGVFDGFDIDWEWPGSLNGEVGNIVDVAGDKANFKALLKEFRTQLDAYGATTGKHYQLSAFLPANPDDIASGGWNDPENYQYLDFGNIQGYDLHGAWNKTLTGHQGNLYDDPTDTRPANKRYSVDKAVKAYLDNGVPAKQLTVGLAMYGRGWKGATSSAPWGVATDAGPGTWEAGNEDYDKLKNLGTGYFDPVSVASWRYDGNQWWSFDDPRSVGVKGDYIATKKLGGAMWWDLTGNQDGSLLKGLATKFRAAPAGPVTGGSTGGDPTGTDPTGTDPTGTDPTGTDPTGTDPTGTDPTGTDPTGGTGTACAPAWSASSPYNGGATVSHSGKNYKAKWWTLNETPGTAGSPWELVAACGTTDPTGGTTGGTTGSTGGTTGTGTCTAPAWSASATYSGGATVSHAGQKYTAKWWTQNNVPGAEQYGPWQALGAC</sequence>
<dbReference type="PANTHER" id="PTHR11177:SF317">
    <property type="entry name" value="CHITINASE 12-RELATED"/>
    <property type="match status" value="1"/>
</dbReference>
<dbReference type="PROSITE" id="PS51910">
    <property type="entry name" value="GH18_2"/>
    <property type="match status" value="1"/>
</dbReference>
<keyword evidence="9" id="KW-0732">Signal</keyword>
<dbReference type="Gene3D" id="3.10.50.10">
    <property type="match status" value="1"/>
</dbReference>
<reference evidence="11 12" key="1">
    <citation type="submission" date="2016-06" db="EMBL/GenBank/DDBJ databases">
        <title>Genome sequence of Oerskovia enterophila DSM 43852.</title>
        <authorList>
            <person name="Poehlein A."/>
            <person name="Jag V."/>
            <person name="Bengelsdorf F.R."/>
            <person name="Daniel R."/>
            <person name="Duerre P."/>
        </authorList>
    </citation>
    <scope>NUCLEOTIDE SEQUENCE [LARGE SCALE GENOMIC DNA]</scope>
    <source>
        <strain evidence="11 12">DSM 43852</strain>
    </source>
</reference>
<keyword evidence="5" id="KW-0119">Carbohydrate metabolism</keyword>
<evidence type="ECO:0000313" key="11">
    <source>
        <dbReference type="EMBL" id="OCI30552.1"/>
    </source>
</evidence>
<evidence type="ECO:0000256" key="5">
    <source>
        <dbReference type="ARBA" id="ARBA00023277"/>
    </source>
</evidence>
<evidence type="ECO:0000256" key="7">
    <source>
        <dbReference type="RuleBase" id="RU000489"/>
    </source>
</evidence>
<comment type="caution">
    <text evidence="11">The sequence shown here is derived from an EMBL/GenBank/DDBJ whole genome shotgun (WGS) entry which is preliminary data.</text>
</comment>
<evidence type="ECO:0000256" key="1">
    <source>
        <dbReference type="ARBA" id="ARBA00000822"/>
    </source>
</evidence>
<feature type="chain" id="PRO_5046994256" description="chitinase" evidence="9">
    <location>
        <begin position="37"/>
        <end position="650"/>
    </location>
</feature>
<protein>
    <recommendedName>
        <fullName evidence="2">chitinase</fullName>
        <ecNumber evidence="2">3.2.1.14</ecNumber>
    </recommendedName>
</protein>
<evidence type="ECO:0000256" key="6">
    <source>
        <dbReference type="ARBA" id="ARBA00023295"/>
    </source>
</evidence>
<feature type="compositionally biased region" description="Low complexity" evidence="8">
    <location>
        <begin position="486"/>
        <end position="519"/>
    </location>
</feature>
<evidence type="ECO:0000256" key="8">
    <source>
        <dbReference type="SAM" id="MobiDB-lite"/>
    </source>
</evidence>
<dbReference type="SUPFAM" id="SSF51055">
    <property type="entry name" value="Carbohydrate binding domain"/>
    <property type="match status" value="2"/>
</dbReference>
<evidence type="ECO:0000256" key="3">
    <source>
        <dbReference type="ARBA" id="ARBA00022801"/>
    </source>
</evidence>
<keyword evidence="6 7" id="KW-0326">Glycosidase</keyword>
<dbReference type="SUPFAM" id="SSF54556">
    <property type="entry name" value="Chitinase insertion domain"/>
    <property type="match status" value="1"/>
</dbReference>
<keyword evidence="4" id="KW-0624">Polysaccharide degradation</keyword>
<feature type="compositionally biased region" description="Polar residues" evidence="8">
    <location>
        <begin position="533"/>
        <end position="542"/>
    </location>
</feature>
<dbReference type="PANTHER" id="PTHR11177">
    <property type="entry name" value="CHITINASE"/>
    <property type="match status" value="1"/>
</dbReference>
<dbReference type="InterPro" id="IPR001579">
    <property type="entry name" value="Glyco_hydro_18_chit_AS"/>
</dbReference>
<dbReference type="InterPro" id="IPR001223">
    <property type="entry name" value="Glyco_hydro18_cat"/>
</dbReference>
<feature type="region of interest" description="Disordered" evidence="8">
    <location>
        <begin position="471"/>
        <end position="542"/>
    </location>
</feature>
<feature type="domain" description="GH18" evidence="10">
    <location>
        <begin position="56"/>
        <end position="471"/>
    </location>
</feature>
<evidence type="ECO:0000313" key="12">
    <source>
        <dbReference type="Proteomes" id="UP000093412"/>
    </source>
</evidence>
<name>A0ABX2Y1Y7_9CELL</name>
<dbReference type="InterPro" id="IPR029070">
    <property type="entry name" value="Chitinase_insertion_sf"/>
</dbReference>
<evidence type="ECO:0000256" key="4">
    <source>
        <dbReference type="ARBA" id="ARBA00023024"/>
    </source>
</evidence>
<dbReference type="InterPro" id="IPR017853">
    <property type="entry name" value="GH"/>
</dbReference>
<proteinExistence type="predicted"/>
<dbReference type="GO" id="GO:0008843">
    <property type="term" value="F:endochitinase activity"/>
    <property type="evidence" value="ECO:0007669"/>
    <property type="project" value="UniProtKB-EC"/>
</dbReference>
<keyword evidence="3 7" id="KW-0378">Hydrolase</keyword>
<organism evidence="11 12">
    <name type="scientific">Oerskovia enterophila</name>
    <dbReference type="NCBI Taxonomy" id="43678"/>
    <lineage>
        <taxon>Bacteria</taxon>
        <taxon>Bacillati</taxon>
        <taxon>Actinomycetota</taxon>
        <taxon>Actinomycetes</taxon>
        <taxon>Micrococcales</taxon>
        <taxon>Cellulomonadaceae</taxon>
        <taxon>Oerskovia</taxon>
    </lineage>
</organism>
<dbReference type="Gene3D" id="2.10.10.20">
    <property type="entry name" value="Carbohydrate-binding module superfamily 5/12"/>
    <property type="match status" value="2"/>
</dbReference>
<dbReference type="Proteomes" id="UP000093412">
    <property type="component" value="Unassembled WGS sequence"/>
</dbReference>
<dbReference type="CDD" id="cd06548">
    <property type="entry name" value="GH18_chitinase"/>
    <property type="match status" value="1"/>
</dbReference>
<dbReference type="InterPro" id="IPR050314">
    <property type="entry name" value="Glycosyl_Hydrlase_18"/>
</dbReference>
<dbReference type="InterPro" id="IPR011583">
    <property type="entry name" value="Chitinase_II/V-like_cat"/>
</dbReference>
<comment type="catalytic activity">
    <reaction evidence="1">
        <text>Random endo-hydrolysis of N-acetyl-beta-D-glucosaminide (1-&gt;4)-beta-linkages in chitin and chitodextrins.</text>
        <dbReference type="EC" id="3.2.1.14"/>
    </reaction>
</comment>
<keyword evidence="4" id="KW-0146">Chitin degradation</keyword>